<organism evidence="1 2">
    <name type="scientific">Brevundimonas vitisensis</name>
    <dbReference type="NCBI Taxonomy" id="2800818"/>
    <lineage>
        <taxon>Bacteria</taxon>
        <taxon>Pseudomonadati</taxon>
        <taxon>Pseudomonadota</taxon>
        <taxon>Alphaproteobacteria</taxon>
        <taxon>Caulobacterales</taxon>
        <taxon>Caulobacteraceae</taxon>
        <taxon>Brevundimonas</taxon>
    </lineage>
</organism>
<dbReference type="EMBL" id="CP067977">
    <property type="protein sequence ID" value="QQQ19731.1"/>
    <property type="molecule type" value="Genomic_DNA"/>
</dbReference>
<dbReference type="RefSeq" id="WP_201104102.1">
    <property type="nucleotide sequence ID" value="NZ_CP067977.1"/>
</dbReference>
<accession>A0ABX7BR70</accession>
<gene>
    <name evidence="1" type="ORF">JIP62_06485</name>
</gene>
<evidence type="ECO:0000313" key="2">
    <source>
        <dbReference type="Proteomes" id="UP000595448"/>
    </source>
</evidence>
<proteinExistence type="predicted"/>
<keyword evidence="2" id="KW-1185">Reference proteome</keyword>
<reference evidence="1 2" key="1">
    <citation type="submission" date="2021-01" db="EMBL/GenBank/DDBJ databases">
        <title>Brevundimonas vitis sp. nov., an bacterium isolated from grape (Vitis vinifera).</title>
        <authorList>
            <person name="Jiang L."/>
            <person name="Lee J."/>
        </authorList>
    </citation>
    <scope>NUCLEOTIDE SEQUENCE [LARGE SCALE GENOMIC DNA]</scope>
    <source>
        <strain evidence="1 2">GRTSA-9</strain>
    </source>
</reference>
<sequence length="124" mass="14161">MISCAICQRAFTFARVVEIEQSYEDLLRTDLLDRDLAEVDETEVRAVAAWLAETLADFDAGDIVVYLDGCYIRADQRPVAFEGLYAVHDHSEAPQAAAVRDGRPLTEDLGRPQWWFDRERPDRD</sequence>
<evidence type="ECO:0000313" key="1">
    <source>
        <dbReference type="EMBL" id="QQQ19731.1"/>
    </source>
</evidence>
<protein>
    <submittedName>
        <fullName evidence="1">Uncharacterized protein</fullName>
    </submittedName>
</protein>
<dbReference type="Proteomes" id="UP000595448">
    <property type="component" value="Chromosome"/>
</dbReference>
<name>A0ABX7BR70_9CAUL</name>